<dbReference type="GO" id="GO:0051301">
    <property type="term" value="P:cell division"/>
    <property type="evidence" value="ECO:0007669"/>
    <property type="project" value="UniProtKB-KW"/>
</dbReference>
<protein>
    <recommendedName>
        <fullName evidence="3">Structural maintenance of chromosomes protein 3</fullName>
    </recommendedName>
</protein>
<name>A8XHA7_CAEBR</name>
<evidence type="ECO:0000256" key="5">
    <source>
        <dbReference type="ARBA" id="ARBA00022776"/>
    </source>
</evidence>
<dbReference type="Proteomes" id="UP000008549">
    <property type="component" value="Unassembled WGS sequence"/>
</dbReference>
<feature type="coiled-coil region" evidence="9">
    <location>
        <begin position="862"/>
        <end position="910"/>
    </location>
</feature>
<dbReference type="InterPro" id="IPR024704">
    <property type="entry name" value="SMC"/>
</dbReference>
<reference evidence="11 12" key="2">
    <citation type="journal article" date="2011" name="PLoS Genet.">
        <title>Caenorhabditis briggsae recombinant inbred line genotypes reveal inter-strain incompatibility and the evolution of recombination.</title>
        <authorList>
            <person name="Ross J.A."/>
            <person name="Koboldt D.C."/>
            <person name="Staisch J.E."/>
            <person name="Chamberlin H.M."/>
            <person name="Gupta B.P."/>
            <person name="Miller R.D."/>
            <person name="Baird S.E."/>
            <person name="Haag E.S."/>
        </authorList>
    </citation>
    <scope>NUCLEOTIDE SEQUENCE [LARGE SCALE GENOMIC DNA]</scope>
    <source>
        <strain evidence="11 12">AF16</strain>
    </source>
</reference>
<feature type="coiled-coil region" evidence="9">
    <location>
        <begin position="965"/>
        <end position="1027"/>
    </location>
</feature>
<dbReference type="Gene3D" id="3.40.50.300">
    <property type="entry name" value="P-loop containing nucleotide triphosphate hydrolases"/>
    <property type="match status" value="2"/>
</dbReference>
<keyword evidence="6 9" id="KW-0175">Coiled coil</keyword>
<keyword evidence="7" id="KW-0539">Nucleus</keyword>
<dbReference type="Gene3D" id="3.30.70.1620">
    <property type="match status" value="1"/>
</dbReference>
<evidence type="ECO:0000256" key="4">
    <source>
        <dbReference type="ARBA" id="ARBA00022618"/>
    </source>
</evidence>
<reference evidence="11 12" key="1">
    <citation type="journal article" date="2003" name="PLoS Biol.">
        <title>The genome sequence of Caenorhabditis briggsae: a platform for comparative genomics.</title>
        <authorList>
            <person name="Stein L.D."/>
            <person name="Bao Z."/>
            <person name="Blasiar D."/>
            <person name="Blumenthal T."/>
            <person name="Brent M.R."/>
            <person name="Chen N."/>
            <person name="Chinwalla A."/>
            <person name="Clarke L."/>
            <person name="Clee C."/>
            <person name="Coghlan A."/>
            <person name="Coulson A."/>
            <person name="D'Eustachio P."/>
            <person name="Fitch D.H."/>
            <person name="Fulton L.A."/>
            <person name="Fulton R.E."/>
            <person name="Griffiths-Jones S."/>
            <person name="Harris T.W."/>
            <person name="Hillier L.W."/>
            <person name="Kamath R."/>
            <person name="Kuwabara P.E."/>
            <person name="Mardis E.R."/>
            <person name="Marra M.A."/>
            <person name="Miner T.L."/>
            <person name="Minx P."/>
            <person name="Mullikin J.C."/>
            <person name="Plumb R.W."/>
            <person name="Rogers J."/>
            <person name="Schein J.E."/>
            <person name="Sohrmann M."/>
            <person name="Spieth J."/>
            <person name="Stajich J.E."/>
            <person name="Wei C."/>
            <person name="Willey D."/>
            <person name="Wilson R.K."/>
            <person name="Durbin R."/>
            <person name="Waterston R.H."/>
        </authorList>
    </citation>
    <scope>NUCLEOTIDE SEQUENCE [LARGE SCALE GENOMIC DNA]</scope>
    <source>
        <strain evidence="11 12">AF16</strain>
    </source>
</reference>
<dbReference type="STRING" id="6238.A8XHA7"/>
<dbReference type="InterPro" id="IPR003395">
    <property type="entry name" value="RecF/RecN/SMC_N"/>
</dbReference>
<dbReference type="SUPFAM" id="SSF52540">
    <property type="entry name" value="P-loop containing nucleoside triphosphate hydrolases"/>
    <property type="match status" value="2"/>
</dbReference>
<dbReference type="InterPro" id="IPR036277">
    <property type="entry name" value="SMC_hinge_sf"/>
</dbReference>
<dbReference type="FunCoup" id="A8XHA7">
    <property type="interactions" value="2684"/>
</dbReference>
<evidence type="ECO:0000256" key="1">
    <source>
        <dbReference type="ARBA" id="ARBA00004123"/>
    </source>
</evidence>
<organism evidence="11 12">
    <name type="scientific">Caenorhabditis briggsae</name>
    <dbReference type="NCBI Taxonomy" id="6238"/>
    <lineage>
        <taxon>Eukaryota</taxon>
        <taxon>Metazoa</taxon>
        <taxon>Ecdysozoa</taxon>
        <taxon>Nematoda</taxon>
        <taxon>Chromadorea</taxon>
        <taxon>Rhabditida</taxon>
        <taxon>Rhabditina</taxon>
        <taxon>Rhabditomorpha</taxon>
        <taxon>Rhabditoidea</taxon>
        <taxon>Rhabditidae</taxon>
        <taxon>Peloderinae</taxon>
        <taxon>Caenorhabditis</taxon>
    </lineage>
</organism>
<feature type="coiled-coil region" evidence="9">
    <location>
        <begin position="686"/>
        <end position="820"/>
    </location>
</feature>
<dbReference type="InterPro" id="IPR010935">
    <property type="entry name" value="SMC_hinge"/>
</dbReference>
<gene>
    <name evidence="13" type="primary">smc-3</name>
    <name evidence="11" type="synonym">Cbr-smc-3</name>
    <name evidence="13" type="ORF">CBG13206</name>
    <name evidence="11" type="ORF">CBG_13206</name>
</gene>
<dbReference type="GO" id="GO:0016887">
    <property type="term" value="F:ATP hydrolysis activity"/>
    <property type="evidence" value="ECO:0007669"/>
    <property type="project" value="InterPro"/>
</dbReference>
<comment type="subcellular location">
    <subcellularLocation>
        <location evidence="1">Nucleus</location>
    </subcellularLocation>
</comment>
<evidence type="ECO:0000256" key="9">
    <source>
        <dbReference type="SAM" id="Coils"/>
    </source>
</evidence>
<dbReference type="Pfam" id="PF02463">
    <property type="entry name" value="SMC_N"/>
    <property type="match status" value="1"/>
</dbReference>
<dbReference type="SMART" id="SM00968">
    <property type="entry name" value="SMC_hinge"/>
    <property type="match status" value="1"/>
</dbReference>
<keyword evidence="12" id="KW-1185">Reference proteome</keyword>
<dbReference type="PANTHER" id="PTHR43977">
    <property type="entry name" value="STRUCTURAL MAINTENANCE OF CHROMOSOMES PROTEIN 3"/>
    <property type="match status" value="1"/>
</dbReference>
<sequence length="1241" mass="144094">MKIKEVRINGFRSYKDNTHVSGFSPRSNVVVGRNGSGKSNFFHAIQFVLSDEYAHLKEEQRLGLLHESTGPKVAHARVEITFDNSERRLMAFDNSEVKIVRQVGKKKDQYYIDNKMVPRAEVVNLMESAGFSRSNPYYIVKQGKINELATSPDSYKLKLLREVAGTRVYDERKDESMKILKETKMKTEKIQGLLKYIDERLQTLENEKEDLKEYQKLDKTKRSIEYTMYDNTNKEAMKEKTKLDLAKSEITSKDNEVKNRLAELVVEVAKCKTEKSKLDAHGRALREDKETLHTEKTKMTENDIKLSLEIKSLLEENSNEREGRNRAEESLQTVTEEIAKCEEELEVIKPQYVELVQEESRLNTDIRINESRMKEIMAKNQRPRFETIAERDRALNEEINHFASLIQDRKEQLAIVQRELEDVEKEEINLNNDVQAMGLKISEARLQMDNITEELPNLKDQYDNAYNALQSASREEKAIRDQIANLEQDETAVYDQLRRLVARPIFNGINGVKQVMKEFERDNHNGQHDDVIRGFHGTLIELIEVDQMFITAFEVIAQNRLFYHVVDNDRIASKILRKFNEMQLPGEVNFFPMNRVSAPREKTFTPRKDARALSDAVDYDAKFDKIVRTITANVVIVRALDQNAREIRNEQFDVVTTDGDQMSRKGVMTGGFIDKKRSKLETHSKKMAIKRDIDALKVNLRAAEDNVKEKTREAEQARNRMTQSENMIIDLHRRHRELTEAKKAISQQYFMVAKMKEPKTDQIVQIKNRLRELEAQQATLKAELGTEMNSQLSAEEQRTLQELRTAVDEMKRKLADVSQSRMDLMHRKNGIENRLTKKLYKTKENLASRVENITDHERSHRLKIAEAQRASLQTQMKTIDDQLEAASRELEEFENQEKSISNNLESFLEQQKDNEKRQRDFQAELDKIMAKEEEVKLKREDSLRKMRLLGALPTDTFSKWQNVKQRDLEKKLIECVNDLKKYENVNKKALDQYMTASTQKEELTKRMDEQKRSEASIEELLEVLENRKFEAIDMTFKQVSKNFKEVFKQLVPHGSGKMTLKAGDEQDSDPSRHRVESYQGITVMVSFVSDDGTSETREMTQLSGGQKSLVALAIIFAIQKCDPAPFYLFDEIDAALDAQHRKSVAAYFQIFFQKYLSVPELQFILCSSFSAIFAPSIARTRKKMIRSLSDQAQFVTTTFRPELLSTAEKFYGVRFRNKVSHIDAVTRDQAYDFVEDDTTHG</sequence>
<dbReference type="eggNOG" id="KOG0964">
    <property type="taxonomic scope" value="Eukaryota"/>
</dbReference>
<evidence type="ECO:0000256" key="8">
    <source>
        <dbReference type="ARBA" id="ARBA00023306"/>
    </source>
</evidence>
<comment type="similarity">
    <text evidence="2">Belongs to the SMC family. SMC3 subfamily.</text>
</comment>
<dbReference type="HOGENOM" id="CLU_001042_5_0_1"/>
<feature type="coiled-coil region" evidence="9">
    <location>
        <begin position="406"/>
        <end position="489"/>
    </location>
</feature>
<dbReference type="EMBL" id="HE601226">
    <property type="protein sequence ID" value="CAP32031.2"/>
    <property type="molecule type" value="Genomic_DNA"/>
</dbReference>
<dbReference type="Gene3D" id="1.20.1060.20">
    <property type="match status" value="1"/>
</dbReference>
<feature type="domain" description="SMC hinge" evidence="10">
    <location>
        <begin position="533"/>
        <end position="648"/>
    </location>
</feature>
<dbReference type="InterPro" id="IPR027417">
    <property type="entry name" value="P-loop_NTPase"/>
</dbReference>
<dbReference type="Pfam" id="PF06470">
    <property type="entry name" value="SMC_hinge"/>
    <property type="match status" value="1"/>
</dbReference>
<dbReference type="FunFam" id="3.40.50.300:FF:000424">
    <property type="entry name" value="Structural maintenance of chromosomes 3"/>
    <property type="match status" value="1"/>
</dbReference>
<dbReference type="AlphaFoldDB" id="A8XHA7"/>
<dbReference type="GO" id="GO:0003690">
    <property type="term" value="F:double-stranded DNA binding"/>
    <property type="evidence" value="ECO:0000318"/>
    <property type="project" value="GO_Central"/>
</dbReference>
<dbReference type="WormBase" id="CBG13206">
    <property type="protein sequence ID" value="CBP46575"/>
    <property type="gene ID" value="WBGene00034001"/>
    <property type="gene designation" value="Cbr-smc-3"/>
</dbReference>
<dbReference type="GO" id="GO:0007064">
    <property type="term" value="P:mitotic sister chromatid cohesion"/>
    <property type="evidence" value="ECO:0000318"/>
    <property type="project" value="GO_Central"/>
</dbReference>
<dbReference type="InterPro" id="IPR041741">
    <property type="entry name" value="SMC3_ABC_euk"/>
</dbReference>
<evidence type="ECO:0000313" key="12">
    <source>
        <dbReference type="Proteomes" id="UP000008549"/>
    </source>
</evidence>
<dbReference type="CDD" id="cd03272">
    <property type="entry name" value="ABC_SMC3_euk"/>
    <property type="match status" value="1"/>
</dbReference>
<keyword evidence="8" id="KW-0131">Cell cycle</keyword>
<dbReference type="GO" id="GO:0005524">
    <property type="term" value="F:ATP binding"/>
    <property type="evidence" value="ECO:0007669"/>
    <property type="project" value="InterPro"/>
</dbReference>
<proteinExistence type="inferred from homology"/>
<evidence type="ECO:0000256" key="2">
    <source>
        <dbReference type="ARBA" id="ARBA00005917"/>
    </source>
</evidence>
<evidence type="ECO:0000313" key="11">
    <source>
        <dbReference type="EMBL" id="CAP32031.2"/>
    </source>
</evidence>
<feature type="coiled-coil region" evidence="9">
    <location>
        <begin position="310"/>
        <end position="344"/>
    </location>
</feature>
<dbReference type="PIRSF" id="PIRSF005719">
    <property type="entry name" value="SMC"/>
    <property type="match status" value="1"/>
</dbReference>
<dbReference type="SUPFAM" id="SSF75553">
    <property type="entry name" value="Smc hinge domain"/>
    <property type="match status" value="1"/>
</dbReference>
<keyword evidence="5" id="KW-0498">Mitosis</keyword>
<dbReference type="InParanoid" id="A8XHA7"/>
<dbReference type="OMA" id="GQKTVCA"/>
<keyword evidence="4" id="KW-0132">Cell division</keyword>
<evidence type="ECO:0000313" key="13">
    <source>
        <dbReference type="WormBase" id="CBG13206"/>
    </source>
</evidence>
<accession>A8XHA7</accession>
<evidence type="ECO:0000259" key="10">
    <source>
        <dbReference type="SMART" id="SM00968"/>
    </source>
</evidence>
<dbReference type="GO" id="GO:0005634">
    <property type="term" value="C:nucleus"/>
    <property type="evidence" value="ECO:0007669"/>
    <property type="project" value="UniProtKB-SubCell"/>
</dbReference>
<evidence type="ECO:0000256" key="6">
    <source>
        <dbReference type="ARBA" id="ARBA00023054"/>
    </source>
</evidence>
<dbReference type="GO" id="GO:0030892">
    <property type="term" value="C:mitotic cohesin complex"/>
    <property type="evidence" value="ECO:0000318"/>
    <property type="project" value="GO_Central"/>
</dbReference>
<evidence type="ECO:0000256" key="3">
    <source>
        <dbReference type="ARBA" id="ARBA00018690"/>
    </source>
</evidence>
<feature type="coiled-coil region" evidence="9">
    <location>
        <begin position="194"/>
        <end position="249"/>
    </location>
</feature>
<evidence type="ECO:0000256" key="7">
    <source>
        <dbReference type="ARBA" id="ARBA00023242"/>
    </source>
</evidence>